<feature type="compositionally biased region" description="Acidic residues" evidence="1">
    <location>
        <begin position="22"/>
        <end position="58"/>
    </location>
</feature>
<accession>A0A7R9E0R6</accession>
<gene>
    <name evidence="2" type="ORF">TMSB3V08_LOCUS2158</name>
</gene>
<protein>
    <submittedName>
        <fullName evidence="2">Uncharacterized protein</fullName>
    </submittedName>
</protein>
<reference evidence="2" key="1">
    <citation type="submission" date="2020-11" db="EMBL/GenBank/DDBJ databases">
        <authorList>
            <person name="Tran Van P."/>
        </authorList>
    </citation>
    <scope>NUCLEOTIDE SEQUENCE</scope>
</reference>
<dbReference type="AlphaFoldDB" id="A0A7R9E0R6"/>
<name>A0A7R9E0R6_9NEOP</name>
<evidence type="ECO:0000256" key="1">
    <source>
        <dbReference type="SAM" id="MobiDB-lite"/>
    </source>
</evidence>
<sequence length="257" mass="29593">MICKNMCLAAVTSDGQNLVDSTSEESQEDDDKTQSEENDDEFWDMSTVDEEEGLDEQVPDSAPSPDEEAIVKRLRNRKATLSTPDRDSNLDLPVIGSLVYCESSALDHAATESERYQRHLEETDEPVVVVIAHLKKISFKKAFCLQKGRSWTHHFRRISTENVDICSTEDRELGDIGFPDMKKHRLFLENLYSQNEKFYENIKRANSKCFKKLRKALRHGNSDHDVNLCALNELLYDCVRLEILKVSWPVKLYELDC</sequence>
<dbReference type="EMBL" id="OB792911">
    <property type="protein sequence ID" value="CAD7425242.1"/>
    <property type="molecule type" value="Genomic_DNA"/>
</dbReference>
<feature type="region of interest" description="Disordered" evidence="1">
    <location>
        <begin position="14"/>
        <end position="67"/>
    </location>
</feature>
<evidence type="ECO:0000313" key="2">
    <source>
        <dbReference type="EMBL" id="CAD7425242.1"/>
    </source>
</evidence>
<proteinExistence type="predicted"/>
<organism evidence="2">
    <name type="scientific">Timema monikensis</name>
    <dbReference type="NCBI Taxonomy" id="170555"/>
    <lineage>
        <taxon>Eukaryota</taxon>
        <taxon>Metazoa</taxon>
        <taxon>Ecdysozoa</taxon>
        <taxon>Arthropoda</taxon>
        <taxon>Hexapoda</taxon>
        <taxon>Insecta</taxon>
        <taxon>Pterygota</taxon>
        <taxon>Neoptera</taxon>
        <taxon>Polyneoptera</taxon>
        <taxon>Phasmatodea</taxon>
        <taxon>Timematodea</taxon>
        <taxon>Timematoidea</taxon>
        <taxon>Timematidae</taxon>
        <taxon>Timema</taxon>
    </lineage>
</organism>